<reference evidence="1" key="1">
    <citation type="journal article" date="2014" name="Front. Microbiol.">
        <title>High frequency of phylogenetically diverse reductive dehalogenase-homologous genes in deep subseafloor sedimentary metagenomes.</title>
        <authorList>
            <person name="Kawai M."/>
            <person name="Futagami T."/>
            <person name="Toyoda A."/>
            <person name="Takaki Y."/>
            <person name="Nishi S."/>
            <person name="Hori S."/>
            <person name="Arai W."/>
            <person name="Tsubouchi T."/>
            <person name="Morono Y."/>
            <person name="Uchiyama I."/>
            <person name="Ito T."/>
            <person name="Fujiyama A."/>
            <person name="Inagaki F."/>
            <person name="Takami H."/>
        </authorList>
    </citation>
    <scope>NUCLEOTIDE SEQUENCE</scope>
    <source>
        <strain evidence="1">Expedition CK06-06</strain>
    </source>
</reference>
<comment type="caution">
    <text evidence="1">The sequence shown here is derived from an EMBL/GenBank/DDBJ whole genome shotgun (WGS) entry which is preliminary data.</text>
</comment>
<dbReference type="EMBL" id="BARU01010442">
    <property type="protein sequence ID" value="GAH33048.1"/>
    <property type="molecule type" value="Genomic_DNA"/>
</dbReference>
<dbReference type="AlphaFoldDB" id="X1GJ82"/>
<evidence type="ECO:0000313" key="1">
    <source>
        <dbReference type="EMBL" id="GAH33048.1"/>
    </source>
</evidence>
<name>X1GJ82_9ZZZZ</name>
<proteinExistence type="predicted"/>
<gene>
    <name evidence="1" type="ORF">S03H2_19908</name>
</gene>
<protein>
    <submittedName>
        <fullName evidence="1">Uncharacterized protein</fullName>
    </submittedName>
</protein>
<organism evidence="1">
    <name type="scientific">marine sediment metagenome</name>
    <dbReference type="NCBI Taxonomy" id="412755"/>
    <lineage>
        <taxon>unclassified sequences</taxon>
        <taxon>metagenomes</taxon>
        <taxon>ecological metagenomes</taxon>
    </lineage>
</organism>
<sequence>MSKELDPVMAEAMLASLAQINITELMKVLDSKLRFNVTFEGTPLVIDVRLKPNEILVRIKVVENGD</sequence>
<accession>X1GJ82</accession>